<evidence type="ECO:0000313" key="1">
    <source>
        <dbReference type="EMBL" id="CAB4138160.1"/>
    </source>
</evidence>
<name>A0A6J5LZI8_9CAUD</name>
<protein>
    <submittedName>
        <fullName evidence="1">Uncharacterized protein</fullName>
    </submittedName>
</protein>
<proteinExistence type="predicted"/>
<dbReference type="EMBL" id="LR796341">
    <property type="protein sequence ID" value="CAB4138160.1"/>
    <property type="molecule type" value="Genomic_DNA"/>
</dbReference>
<organism evidence="1">
    <name type="scientific">uncultured Caudovirales phage</name>
    <dbReference type="NCBI Taxonomy" id="2100421"/>
    <lineage>
        <taxon>Viruses</taxon>
        <taxon>Duplodnaviria</taxon>
        <taxon>Heunggongvirae</taxon>
        <taxon>Uroviricota</taxon>
        <taxon>Caudoviricetes</taxon>
        <taxon>Peduoviridae</taxon>
        <taxon>Maltschvirus</taxon>
        <taxon>Maltschvirus maltsch</taxon>
    </lineage>
</organism>
<sequence>MTQEKQNQPPQFNNPAQDMAYAVFKMYQDYLRQQQQATLQYWTEIVRSTYNPWK</sequence>
<reference evidence="1" key="1">
    <citation type="submission" date="2020-04" db="EMBL/GenBank/DDBJ databases">
        <authorList>
            <person name="Chiriac C."/>
            <person name="Salcher M."/>
            <person name="Ghai R."/>
            <person name="Kavagutti S V."/>
        </authorList>
    </citation>
    <scope>NUCLEOTIDE SEQUENCE</scope>
</reference>
<accession>A0A6J5LZI8</accession>
<gene>
    <name evidence="1" type="ORF">UFOVP328_353</name>
</gene>